<keyword evidence="7 11" id="KW-1133">Transmembrane helix</keyword>
<evidence type="ECO:0000256" key="1">
    <source>
        <dbReference type="ARBA" id="ARBA00004377"/>
    </source>
</evidence>
<keyword evidence="4" id="KW-0488">Methylation</keyword>
<evidence type="ECO:0000313" key="13">
    <source>
        <dbReference type="EMBL" id="OZY83623.1"/>
    </source>
</evidence>
<evidence type="ECO:0000256" key="4">
    <source>
        <dbReference type="ARBA" id="ARBA00022481"/>
    </source>
</evidence>
<evidence type="ECO:0000256" key="5">
    <source>
        <dbReference type="ARBA" id="ARBA00022519"/>
    </source>
</evidence>
<comment type="similarity">
    <text evidence="9">Belongs to the GSP H family.</text>
</comment>
<dbReference type="AlphaFoldDB" id="A0A266Q187"/>
<dbReference type="Gene3D" id="3.55.40.10">
    <property type="entry name" value="minor pseudopilin epsh domain"/>
    <property type="match status" value="1"/>
</dbReference>
<evidence type="ECO:0000256" key="8">
    <source>
        <dbReference type="ARBA" id="ARBA00023136"/>
    </source>
</evidence>
<sequence>MNNMVNTRRGFTLIELLITMVVLAIVASIAIPSFVTVMKNNRSVMLSEEFVGALQLARAEAVKRSRLVSVCASNDGSSCVGDWSDGFIVVVDGAASESADAVSIGAATDVLKVWDSLGDDADISAPADVTFLRYTSTGRLAQVGSPPFVFTTKVTGCKGGAKTLSIGLAGSLSVTQADCN</sequence>
<dbReference type="InterPro" id="IPR012902">
    <property type="entry name" value="N_methyl_site"/>
</dbReference>
<dbReference type="EMBL" id="NHNI01000004">
    <property type="protein sequence ID" value="OZY83623.1"/>
    <property type="molecule type" value="Genomic_DNA"/>
</dbReference>
<keyword evidence="3" id="KW-1003">Cell membrane</keyword>
<evidence type="ECO:0000256" key="3">
    <source>
        <dbReference type="ARBA" id="ARBA00022475"/>
    </source>
</evidence>
<evidence type="ECO:0000256" key="6">
    <source>
        <dbReference type="ARBA" id="ARBA00022692"/>
    </source>
</evidence>
<dbReference type="GO" id="GO:0015628">
    <property type="term" value="P:protein secretion by the type II secretion system"/>
    <property type="evidence" value="ECO:0007669"/>
    <property type="project" value="InterPro"/>
</dbReference>
<keyword evidence="8 11" id="KW-0472">Membrane</keyword>
<feature type="domain" description="General secretion pathway GspH" evidence="12">
    <location>
        <begin position="48"/>
        <end position="167"/>
    </location>
</feature>
<evidence type="ECO:0000256" key="9">
    <source>
        <dbReference type="ARBA" id="ARBA00025772"/>
    </source>
</evidence>
<comment type="subcellular location">
    <subcellularLocation>
        <location evidence="1">Cell inner membrane</location>
        <topology evidence="1">Single-pass membrane protein</topology>
    </subcellularLocation>
</comment>
<dbReference type="InterPro" id="IPR022346">
    <property type="entry name" value="T2SS_GspH"/>
</dbReference>
<accession>A0A266Q187</accession>
<dbReference type="Proteomes" id="UP000216101">
    <property type="component" value="Unassembled WGS sequence"/>
</dbReference>
<comment type="caution">
    <text evidence="13">The sequence shown here is derived from an EMBL/GenBank/DDBJ whole genome shotgun (WGS) entry which is preliminary data.</text>
</comment>
<evidence type="ECO:0000256" key="7">
    <source>
        <dbReference type="ARBA" id="ARBA00022989"/>
    </source>
</evidence>
<evidence type="ECO:0000259" key="12">
    <source>
        <dbReference type="Pfam" id="PF12019"/>
    </source>
</evidence>
<evidence type="ECO:0000256" key="11">
    <source>
        <dbReference type="SAM" id="Phobius"/>
    </source>
</evidence>
<keyword evidence="6 11" id="KW-0812">Transmembrane</keyword>
<gene>
    <name evidence="13" type="ORF">CBP51_19660</name>
</gene>
<keyword evidence="5" id="KW-0997">Cell inner membrane</keyword>
<organism evidence="13 14">
    <name type="scientific">Cellvibrio mixtus</name>
    <dbReference type="NCBI Taxonomy" id="39650"/>
    <lineage>
        <taxon>Bacteria</taxon>
        <taxon>Pseudomonadati</taxon>
        <taxon>Pseudomonadota</taxon>
        <taxon>Gammaproteobacteria</taxon>
        <taxon>Cellvibrionales</taxon>
        <taxon>Cellvibrionaceae</taxon>
        <taxon>Cellvibrio</taxon>
    </lineage>
</organism>
<dbReference type="PROSITE" id="PS00409">
    <property type="entry name" value="PROKAR_NTER_METHYL"/>
    <property type="match status" value="1"/>
</dbReference>
<dbReference type="Pfam" id="PF12019">
    <property type="entry name" value="GspH"/>
    <property type="match status" value="1"/>
</dbReference>
<dbReference type="Pfam" id="PF07963">
    <property type="entry name" value="N_methyl"/>
    <property type="match status" value="1"/>
</dbReference>
<proteinExistence type="inferred from homology"/>
<evidence type="ECO:0000256" key="2">
    <source>
        <dbReference type="ARBA" id="ARBA00021549"/>
    </source>
</evidence>
<reference evidence="14" key="1">
    <citation type="submission" date="2017-05" db="EMBL/GenBank/DDBJ databases">
        <authorList>
            <person name="Barney B.M."/>
        </authorList>
    </citation>
    <scope>NUCLEOTIDE SEQUENCE [LARGE SCALE GENOMIC DNA]</scope>
    <source>
        <strain evidence="14">PSBB022</strain>
    </source>
</reference>
<dbReference type="GO" id="GO:0005886">
    <property type="term" value="C:plasma membrane"/>
    <property type="evidence" value="ECO:0007669"/>
    <property type="project" value="UniProtKB-SubCell"/>
</dbReference>
<evidence type="ECO:0000313" key="14">
    <source>
        <dbReference type="Proteomes" id="UP000216101"/>
    </source>
</evidence>
<protein>
    <recommendedName>
        <fullName evidence="2">Type II secretion system protein H</fullName>
    </recommendedName>
    <alternativeName>
        <fullName evidence="10">General secretion pathway protein H</fullName>
    </alternativeName>
</protein>
<evidence type="ECO:0000256" key="10">
    <source>
        <dbReference type="ARBA" id="ARBA00030775"/>
    </source>
</evidence>
<feature type="transmembrane region" description="Helical" evidence="11">
    <location>
        <begin position="12"/>
        <end position="35"/>
    </location>
</feature>
<dbReference type="InterPro" id="IPR045584">
    <property type="entry name" value="Pilin-like"/>
</dbReference>
<keyword evidence="14" id="KW-1185">Reference proteome</keyword>
<dbReference type="NCBIfam" id="TIGR02532">
    <property type="entry name" value="IV_pilin_GFxxxE"/>
    <property type="match status" value="1"/>
</dbReference>
<dbReference type="SUPFAM" id="SSF54523">
    <property type="entry name" value="Pili subunits"/>
    <property type="match status" value="1"/>
</dbReference>
<name>A0A266Q187_9GAMM</name>
<dbReference type="GO" id="GO:0015627">
    <property type="term" value="C:type II protein secretion system complex"/>
    <property type="evidence" value="ECO:0007669"/>
    <property type="project" value="InterPro"/>
</dbReference>